<dbReference type="SFLD" id="SFLDG01386">
    <property type="entry name" value="main_SPASM_domain-containing"/>
    <property type="match status" value="1"/>
</dbReference>
<dbReference type="InterPro" id="IPR050377">
    <property type="entry name" value="Radical_SAM_PqqE_MftC-like"/>
</dbReference>
<dbReference type="Proteomes" id="UP001314796">
    <property type="component" value="Unassembled WGS sequence"/>
</dbReference>
<dbReference type="PANTHER" id="PTHR11228">
    <property type="entry name" value="RADICAL SAM DOMAIN PROTEIN"/>
    <property type="match status" value="1"/>
</dbReference>
<evidence type="ECO:0000313" key="8">
    <source>
        <dbReference type="Proteomes" id="UP001314796"/>
    </source>
</evidence>
<dbReference type="InterPro" id="IPR023867">
    <property type="entry name" value="Sulphatase_maturase_rSAM"/>
</dbReference>
<reference evidence="7 8" key="1">
    <citation type="submission" date="2021-01" db="EMBL/GenBank/DDBJ databases">
        <title>Genomic Encyclopedia of Type Strains, Phase IV (KMG-IV): sequencing the most valuable type-strain genomes for metagenomic binning, comparative biology and taxonomic classification.</title>
        <authorList>
            <person name="Goeker M."/>
        </authorList>
    </citation>
    <scope>NUCLEOTIDE SEQUENCE [LARGE SCALE GENOMIC DNA]</scope>
    <source>
        <strain evidence="7 8">DSM 25890</strain>
    </source>
</reference>
<evidence type="ECO:0000256" key="2">
    <source>
        <dbReference type="ARBA" id="ARBA00022691"/>
    </source>
</evidence>
<dbReference type="RefSeq" id="WP_204402808.1">
    <property type="nucleotide sequence ID" value="NZ_JAFBEE010000013.1"/>
</dbReference>
<dbReference type="SMART" id="SM00729">
    <property type="entry name" value="Elp3"/>
    <property type="match status" value="1"/>
</dbReference>
<name>A0ABS2NRF6_9FIRM</name>
<dbReference type="PROSITE" id="PS51918">
    <property type="entry name" value="RADICAL_SAM"/>
    <property type="match status" value="1"/>
</dbReference>
<dbReference type="NCBIfam" id="TIGR04085">
    <property type="entry name" value="rSAM_more_4Fe4S"/>
    <property type="match status" value="1"/>
</dbReference>
<accession>A0ABS2NRF6</accession>
<dbReference type="InterPro" id="IPR058240">
    <property type="entry name" value="rSAM_sf"/>
</dbReference>
<gene>
    <name evidence="7" type="ORF">JOC73_002076</name>
</gene>
<keyword evidence="5" id="KW-0411">Iron-sulfur</keyword>
<dbReference type="CDD" id="cd01335">
    <property type="entry name" value="Radical_SAM"/>
    <property type="match status" value="1"/>
</dbReference>
<evidence type="ECO:0000256" key="4">
    <source>
        <dbReference type="ARBA" id="ARBA00023004"/>
    </source>
</evidence>
<dbReference type="SFLD" id="SFLDG01067">
    <property type="entry name" value="SPASM/twitch_domain_containing"/>
    <property type="match status" value="1"/>
</dbReference>
<dbReference type="InterPro" id="IPR006638">
    <property type="entry name" value="Elp3/MiaA/NifB-like_rSAM"/>
</dbReference>
<feature type="domain" description="Radical SAM core" evidence="6">
    <location>
        <begin position="102"/>
        <end position="311"/>
    </location>
</feature>
<dbReference type="Pfam" id="PF04055">
    <property type="entry name" value="Radical_SAM"/>
    <property type="match status" value="1"/>
</dbReference>
<comment type="caution">
    <text evidence="7">The sequence shown here is derived from an EMBL/GenBank/DDBJ whole genome shotgun (WGS) entry which is preliminary data.</text>
</comment>
<dbReference type="SFLD" id="SFLDG01384">
    <property type="entry name" value="thioether_bond_formation_requi"/>
    <property type="match status" value="1"/>
</dbReference>
<dbReference type="Pfam" id="PF13186">
    <property type="entry name" value="SPASM"/>
    <property type="match status" value="1"/>
</dbReference>
<dbReference type="PANTHER" id="PTHR11228:SF7">
    <property type="entry name" value="PQQA PEPTIDE CYCLASE"/>
    <property type="match status" value="1"/>
</dbReference>
<dbReference type="InterPro" id="IPR023885">
    <property type="entry name" value="4Fe4S-binding_SPASM_dom"/>
</dbReference>
<evidence type="ECO:0000256" key="5">
    <source>
        <dbReference type="ARBA" id="ARBA00023014"/>
    </source>
</evidence>
<dbReference type="Gene3D" id="3.20.20.70">
    <property type="entry name" value="Aldolase class I"/>
    <property type="match status" value="1"/>
</dbReference>
<dbReference type="EMBL" id="JAFBEE010000013">
    <property type="protein sequence ID" value="MBM7615506.1"/>
    <property type="molecule type" value="Genomic_DNA"/>
</dbReference>
<evidence type="ECO:0000256" key="3">
    <source>
        <dbReference type="ARBA" id="ARBA00022723"/>
    </source>
</evidence>
<dbReference type="SFLD" id="SFLDS00029">
    <property type="entry name" value="Radical_SAM"/>
    <property type="match status" value="1"/>
</dbReference>
<proteinExistence type="predicted"/>
<evidence type="ECO:0000256" key="1">
    <source>
        <dbReference type="ARBA" id="ARBA00001966"/>
    </source>
</evidence>
<dbReference type="InterPro" id="IPR007197">
    <property type="entry name" value="rSAM"/>
</dbReference>
<protein>
    <submittedName>
        <fullName evidence="7">Radical SAM protein with 4Fe4S-binding SPASM domain</fullName>
    </submittedName>
</protein>
<keyword evidence="3" id="KW-0479">Metal-binding</keyword>
<dbReference type="SUPFAM" id="SSF102114">
    <property type="entry name" value="Radical SAM enzymes"/>
    <property type="match status" value="1"/>
</dbReference>
<sequence>MELTINKEVAFKKFNDKGLLIKKSQGTYKRLNSTALFIIELIEKYQKMSRETLLNELSEYYKIPIRLFKEDVDKFINNIIELDYLRSDEKKPETKEVEMKGGCKDNGLWIKVTNRCNLACKYCYAESGEEEGKDEITLEEIENLLEELKDQNFSKIVITGGEPLLRKDIIEILKKCSEYGHVMVLTNGTLYNEELYKTILDYVMMIQISMDSHEKGIHEFNRGTDTYDKIIKSIDFINSQSKDKLTLSMTPTPEHLGNIVKMIDFCIDNEIYNLHINRFVPYGRAKEQYGETFNLNEFYRYVDAGYSHLKEIYIKNMEQKKVFRFNLDVANDFRKAVHSTSAKTSCGLNESLVSIDSNGDVYLCASLHKEQFKIGNIRENNIVELRTKSTNEHGSFCVDCLTRCQNCDVKYFCGGGCRALALNDSNDIYGTDSNCELYKQRIYNLMLSFDA</sequence>
<keyword evidence="2" id="KW-0949">S-adenosyl-L-methionine</keyword>
<keyword evidence="8" id="KW-1185">Reference proteome</keyword>
<keyword evidence="4" id="KW-0408">Iron</keyword>
<evidence type="ECO:0000259" key="6">
    <source>
        <dbReference type="PROSITE" id="PS51918"/>
    </source>
</evidence>
<dbReference type="InterPro" id="IPR013785">
    <property type="entry name" value="Aldolase_TIM"/>
</dbReference>
<evidence type="ECO:0000313" key="7">
    <source>
        <dbReference type="EMBL" id="MBM7615506.1"/>
    </source>
</evidence>
<comment type="cofactor">
    <cofactor evidence="1">
        <name>[4Fe-4S] cluster</name>
        <dbReference type="ChEBI" id="CHEBI:49883"/>
    </cofactor>
</comment>
<organism evidence="7 8">
    <name type="scientific">Alkaliphilus hydrothermalis</name>
    <dbReference type="NCBI Taxonomy" id="1482730"/>
    <lineage>
        <taxon>Bacteria</taxon>
        <taxon>Bacillati</taxon>
        <taxon>Bacillota</taxon>
        <taxon>Clostridia</taxon>
        <taxon>Peptostreptococcales</taxon>
        <taxon>Natronincolaceae</taxon>
        <taxon>Alkaliphilus</taxon>
    </lineage>
</organism>